<proteinExistence type="predicted"/>
<dbReference type="Proteomes" id="UP000319852">
    <property type="component" value="Chromosome"/>
</dbReference>
<dbReference type="EMBL" id="CP036263">
    <property type="protein sequence ID" value="QDT00845.1"/>
    <property type="molecule type" value="Genomic_DNA"/>
</dbReference>
<accession>A0A517N133</accession>
<dbReference type="InterPro" id="IPR014729">
    <property type="entry name" value="Rossmann-like_a/b/a_fold"/>
</dbReference>
<dbReference type="GO" id="GO:0047348">
    <property type="term" value="F:glycerol-3-phosphate cytidylyltransferase activity"/>
    <property type="evidence" value="ECO:0007669"/>
    <property type="project" value="UniProtKB-EC"/>
</dbReference>
<dbReference type="KEGG" id="amob:HG15A2_41870"/>
<dbReference type="InterPro" id="IPR050385">
    <property type="entry name" value="Archaeal_FAD_synthase"/>
</dbReference>
<dbReference type="EC" id="2.7.7.39" evidence="4"/>
<protein>
    <submittedName>
        <fullName evidence="4">Glycerol-3-phosphate cytidylyltransferase</fullName>
        <ecNumber evidence="4">2.7.7.39</ecNumber>
    </submittedName>
</protein>
<keyword evidence="1 4" id="KW-0808">Transferase</keyword>
<dbReference type="PANTHER" id="PTHR43793:SF1">
    <property type="entry name" value="FAD SYNTHASE"/>
    <property type="match status" value="1"/>
</dbReference>
<feature type="domain" description="Cytidyltransferase-like" evidence="3">
    <location>
        <begin position="42"/>
        <end position="172"/>
    </location>
</feature>
<keyword evidence="2 4" id="KW-0548">Nucleotidyltransferase</keyword>
<name>A0A517N133_9BACT</name>
<dbReference type="InterPro" id="IPR004821">
    <property type="entry name" value="Cyt_trans-like"/>
</dbReference>
<dbReference type="SUPFAM" id="SSF55060">
    <property type="entry name" value="GHMP Kinase, C-terminal domain"/>
    <property type="match status" value="1"/>
</dbReference>
<evidence type="ECO:0000259" key="3">
    <source>
        <dbReference type="Pfam" id="PF01467"/>
    </source>
</evidence>
<evidence type="ECO:0000256" key="2">
    <source>
        <dbReference type="ARBA" id="ARBA00022695"/>
    </source>
</evidence>
<dbReference type="InterPro" id="IPR036554">
    <property type="entry name" value="GHMP_kinase_C_sf"/>
</dbReference>
<organism evidence="4 5">
    <name type="scientific">Adhaeretor mobilis</name>
    <dbReference type="NCBI Taxonomy" id="1930276"/>
    <lineage>
        <taxon>Bacteria</taxon>
        <taxon>Pseudomonadati</taxon>
        <taxon>Planctomycetota</taxon>
        <taxon>Planctomycetia</taxon>
        <taxon>Pirellulales</taxon>
        <taxon>Lacipirellulaceae</taxon>
        <taxon>Adhaeretor</taxon>
    </lineage>
</organism>
<evidence type="ECO:0000313" key="5">
    <source>
        <dbReference type="Proteomes" id="UP000319852"/>
    </source>
</evidence>
<reference evidence="4 5" key="1">
    <citation type="submission" date="2019-02" db="EMBL/GenBank/DDBJ databases">
        <title>Deep-cultivation of Planctomycetes and their phenomic and genomic characterization uncovers novel biology.</title>
        <authorList>
            <person name="Wiegand S."/>
            <person name="Jogler M."/>
            <person name="Boedeker C."/>
            <person name="Pinto D."/>
            <person name="Vollmers J."/>
            <person name="Rivas-Marin E."/>
            <person name="Kohn T."/>
            <person name="Peeters S.H."/>
            <person name="Heuer A."/>
            <person name="Rast P."/>
            <person name="Oberbeckmann S."/>
            <person name="Bunk B."/>
            <person name="Jeske O."/>
            <person name="Meyerdierks A."/>
            <person name="Storesund J.E."/>
            <person name="Kallscheuer N."/>
            <person name="Luecker S."/>
            <person name="Lage O.M."/>
            <person name="Pohl T."/>
            <person name="Merkel B.J."/>
            <person name="Hornburger P."/>
            <person name="Mueller R.-W."/>
            <person name="Bruemmer F."/>
            <person name="Labrenz M."/>
            <person name="Spormann A.M."/>
            <person name="Op den Camp H."/>
            <person name="Overmann J."/>
            <person name="Amann R."/>
            <person name="Jetten M.S.M."/>
            <person name="Mascher T."/>
            <person name="Medema M.H."/>
            <person name="Devos D.P."/>
            <person name="Kaster A.-K."/>
            <person name="Ovreas L."/>
            <person name="Rohde M."/>
            <person name="Galperin M.Y."/>
            <person name="Jogler C."/>
        </authorList>
    </citation>
    <scope>NUCLEOTIDE SEQUENCE [LARGE SCALE GENOMIC DNA]</scope>
    <source>
        <strain evidence="4 5">HG15A2</strain>
    </source>
</reference>
<dbReference type="Gene3D" id="3.40.50.620">
    <property type="entry name" value="HUPs"/>
    <property type="match status" value="1"/>
</dbReference>
<sequence length="394" mass="43230">MSQQPRSVRPHGGPYPRKPAVVGSGTFPACHAIMASMKKVFVSGCYDILHAGHVQFFTEARALGDHLTVSFASTEVLWSHKHRRSSLPDEHKKALLESMTVVDHVVVGNGKVLGLDFLDHFKAIRPDVLAVTSDDNYETEKRRLCEETGAEYRVLAKSPPQFEPISTTEIVRFIRAPSEAPLRIDFAGGWLDVPKHSREDGYVVNCAISPAVTLKEWPYERCSGLGGSGAWAMLNGSDGVAAELNLGVGWQDPAVIFETGLCVWRSGQRPSLELKRDGQMLAGRLAIFWTGKPHDTPGLTDTKRDYQLIHTASEIARDAVIKNDITLLGKAVQHSYRAQLDEGMAELPAVDGALARKYCGGGWGGYAAYLFEDPSARDAFLKNKNSSAVEPYLR</sequence>
<keyword evidence="5" id="KW-1185">Reference proteome</keyword>
<evidence type="ECO:0000313" key="4">
    <source>
        <dbReference type="EMBL" id="QDT00845.1"/>
    </source>
</evidence>
<dbReference type="AlphaFoldDB" id="A0A517N133"/>
<gene>
    <name evidence="4" type="primary">tagD</name>
    <name evidence="4" type="ORF">HG15A2_41870</name>
</gene>
<dbReference type="Gene3D" id="3.30.230.120">
    <property type="match status" value="2"/>
</dbReference>
<dbReference type="SUPFAM" id="SSF52374">
    <property type="entry name" value="Nucleotidylyl transferase"/>
    <property type="match status" value="1"/>
</dbReference>
<dbReference type="PANTHER" id="PTHR43793">
    <property type="entry name" value="FAD SYNTHASE"/>
    <property type="match status" value="1"/>
</dbReference>
<evidence type="ECO:0000256" key="1">
    <source>
        <dbReference type="ARBA" id="ARBA00022679"/>
    </source>
</evidence>
<dbReference type="NCBIfam" id="TIGR00125">
    <property type="entry name" value="cyt_tran_rel"/>
    <property type="match status" value="1"/>
</dbReference>
<dbReference type="Pfam" id="PF01467">
    <property type="entry name" value="CTP_transf_like"/>
    <property type="match status" value="1"/>
</dbReference>